<proteinExistence type="predicted"/>
<reference evidence="1" key="2">
    <citation type="journal article" date="2015" name="Fish Shellfish Immunol.">
        <title>Early steps in the European eel (Anguilla anguilla)-Vibrio vulnificus interaction in the gills: Role of the RtxA13 toxin.</title>
        <authorList>
            <person name="Callol A."/>
            <person name="Pajuelo D."/>
            <person name="Ebbesson L."/>
            <person name="Teles M."/>
            <person name="MacKenzie S."/>
            <person name="Amaro C."/>
        </authorList>
    </citation>
    <scope>NUCLEOTIDE SEQUENCE</scope>
</reference>
<sequence>MNHLTGIVLLGNPTASP</sequence>
<organism evidence="1">
    <name type="scientific">Anguilla anguilla</name>
    <name type="common">European freshwater eel</name>
    <name type="synonym">Muraena anguilla</name>
    <dbReference type="NCBI Taxonomy" id="7936"/>
    <lineage>
        <taxon>Eukaryota</taxon>
        <taxon>Metazoa</taxon>
        <taxon>Chordata</taxon>
        <taxon>Craniata</taxon>
        <taxon>Vertebrata</taxon>
        <taxon>Euteleostomi</taxon>
        <taxon>Actinopterygii</taxon>
        <taxon>Neopterygii</taxon>
        <taxon>Teleostei</taxon>
        <taxon>Anguilliformes</taxon>
        <taxon>Anguillidae</taxon>
        <taxon>Anguilla</taxon>
    </lineage>
</organism>
<dbReference type="EMBL" id="GBXM01049657">
    <property type="protein sequence ID" value="JAH58920.1"/>
    <property type="molecule type" value="Transcribed_RNA"/>
</dbReference>
<reference evidence="1" key="1">
    <citation type="submission" date="2014-11" db="EMBL/GenBank/DDBJ databases">
        <authorList>
            <person name="Amaro Gonzalez C."/>
        </authorList>
    </citation>
    <scope>NUCLEOTIDE SEQUENCE</scope>
</reference>
<evidence type="ECO:0000313" key="1">
    <source>
        <dbReference type="EMBL" id="JAH58920.1"/>
    </source>
</evidence>
<accession>A0A0E9U171</accession>
<protein>
    <submittedName>
        <fullName evidence="1">Uncharacterized protein</fullName>
    </submittedName>
</protein>
<dbReference type="AlphaFoldDB" id="A0A0E9U171"/>
<name>A0A0E9U171_ANGAN</name>